<protein>
    <submittedName>
        <fullName evidence="1">Uncharacterized protein</fullName>
    </submittedName>
</protein>
<evidence type="ECO:0000313" key="1">
    <source>
        <dbReference type="EMBL" id="QEP41042.1"/>
    </source>
</evidence>
<dbReference type="Proteomes" id="UP000322644">
    <property type="component" value="Chromosome"/>
</dbReference>
<evidence type="ECO:0000313" key="2">
    <source>
        <dbReference type="Proteomes" id="UP000322644"/>
    </source>
</evidence>
<dbReference type="KEGG" id="apoc:APORC_1459"/>
<accession>A0A5C2HIX7</accession>
<dbReference type="RefSeq" id="WP_066387975.1">
    <property type="nucleotide sequence ID" value="NZ_CP036246.2"/>
</dbReference>
<proteinExistence type="predicted"/>
<gene>
    <name evidence="1" type="ORF">APORC_1459</name>
</gene>
<sequence length="228" mass="26946">MQKRYSITLKNFLENKKFNNKSFFINANDELVLENDNKKVDLGIFFKLILSKKSNDLKVEISLYSWSNIKQSLVPIDKSIWKDFEFGAGKHIPKIEKHYKSIIDNFLNIFKELKYYWHLKELIHKMEHPIFSFHYKLLNSFSKQSLENICLKYFDNYPVLNISLLKTKAQKDDICYLFLPNYINGFYINGIEVSVDLDETDYAIIENDSNEISAQDCLKILGVIDEKN</sequence>
<name>A0A5C2HIX7_9BACT</name>
<dbReference type="EMBL" id="CP036246">
    <property type="protein sequence ID" value="QEP41042.1"/>
    <property type="molecule type" value="Genomic_DNA"/>
</dbReference>
<organism evidence="1 2">
    <name type="scientific">Arcobacter porcinus</name>
    <dbReference type="NCBI Taxonomy" id="1935204"/>
    <lineage>
        <taxon>Bacteria</taxon>
        <taxon>Pseudomonadati</taxon>
        <taxon>Campylobacterota</taxon>
        <taxon>Epsilonproteobacteria</taxon>
        <taxon>Campylobacterales</taxon>
        <taxon>Arcobacteraceae</taxon>
        <taxon>Arcobacter</taxon>
    </lineage>
</organism>
<reference evidence="1 2" key="1">
    <citation type="submission" date="2019-09" db="EMBL/GenBank/DDBJ databases">
        <title>Complete genome sequencing of four Arcobacter species reveals a diverse suite of mobile elements.</title>
        <authorList>
            <person name="Miller W.G."/>
            <person name="Yee E."/>
            <person name="Bono J.L."/>
        </authorList>
    </citation>
    <scope>NUCLEOTIDE SEQUENCE [LARGE SCALE GENOMIC DNA]</scope>
    <source>
        <strain evidence="1 2">CCUG 56899</strain>
    </source>
</reference>
<reference evidence="1 2" key="2">
    <citation type="submission" date="2019-09" db="EMBL/GenBank/DDBJ databases">
        <title>Taxonomic note: a critical rebuttal of the proposed division of the genus Arcobacter into six genera, emended descriptions of Arcobacter anaerophilus and the genus Arcobacter, and an assessment of genus-level boundaries for Epsilonproteobacteria using in silico genomic comparator tools.</title>
        <authorList>
            <person name="On S.L.W."/>
            <person name="Miller W.G."/>
            <person name="Biggs P."/>
            <person name="Cornelius A."/>
            <person name="Vandamme P."/>
        </authorList>
    </citation>
    <scope>NUCLEOTIDE SEQUENCE [LARGE SCALE GENOMIC DNA]</scope>
    <source>
        <strain evidence="1 2">CCUG 56899</strain>
    </source>
</reference>
<dbReference type="AlphaFoldDB" id="A0A5C2HIX7"/>